<dbReference type="InterPro" id="IPR050572">
    <property type="entry name" value="Fe-S_Ferredoxin"/>
</dbReference>
<sequence>MKLSTVNLIYFSPTGTSEKIVKAIGQELGAKQINEFDITPLAFASSENLKIESELSIIAIPVYGGRVPEQALENLKKFEVKNAPVVLVAVYGNRDFDDALLELKDFVLEIGFTPFAAAAFIGEHSFSIDSKPIAKNRPDNPDLLKAKQFGEELLLKIQDGEVNGFKVCDVPGNIPYKAKGKMPDIAPTTKEELCDLCGICADVCPVDVIVVADKVVTNAEACIRCCACIKACPKGARVFDIPLIDGIRDKLFANCSERKEPEFFI</sequence>
<keyword evidence="5" id="KW-0249">Electron transport</keyword>
<dbReference type="Gene3D" id="3.30.70.20">
    <property type="match status" value="1"/>
</dbReference>
<evidence type="ECO:0000256" key="4">
    <source>
        <dbReference type="ARBA" id="ARBA00022737"/>
    </source>
</evidence>
<accession>A0A1Y1CLD1</accession>
<keyword evidence="6" id="KW-0408">Iron</keyword>
<keyword evidence="2" id="KW-0004">4Fe-4S</keyword>
<dbReference type="PROSITE" id="PS51379">
    <property type="entry name" value="4FE4S_FER_2"/>
    <property type="match status" value="2"/>
</dbReference>
<dbReference type="SUPFAM" id="SSF52218">
    <property type="entry name" value="Flavoproteins"/>
    <property type="match status" value="1"/>
</dbReference>
<evidence type="ECO:0000256" key="3">
    <source>
        <dbReference type="ARBA" id="ARBA00022723"/>
    </source>
</evidence>
<dbReference type="RefSeq" id="WP_096430192.1">
    <property type="nucleotide sequence ID" value="NZ_AP018042.1"/>
</dbReference>
<dbReference type="Gene3D" id="3.40.50.360">
    <property type="match status" value="1"/>
</dbReference>
<protein>
    <submittedName>
        <fullName evidence="10">4Fe-4S ferredoxin</fullName>
    </submittedName>
</protein>
<name>A0A1Y1CLD1_9BACT</name>
<dbReference type="InterPro" id="IPR008254">
    <property type="entry name" value="Flavodoxin/NO_synth"/>
</dbReference>
<dbReference type="GO" id="GO:0010181">
    <property type="term" value="F:FMN binding"/>
    <property type="evidence" value="ECO:0007669"/>
    <property type="project" value="InterPro"/>
</dbReference>
<dbReference type="AlphaFoldDB" id="A0A1Y1CLD1"/>
<keyword evidence="4" id="KW-0677">Repeat</keyword>
<evidence type="ECO:0000256" key="1">
    <source>
        <dbReference type="ARBA" id="ARBA00022448"/>
    </source>
</evidence>
<dbReference type="EMBL" id="AP018042">
    <property type="protein sequence ID" value="BAX81155.1"/>
    <property type="molecule type" value="Genomic_DNA"/>
</dbReference>
<evidence type="ECO:0000256" key="7">
    <source>
        <dbReference type="ARBA" id="ARBA00023014"/>
    </source>
</evidence>
<keyword evidence="1" id="KW-0813">Transport</keyword>
<reference evidence="11" key="2">
    <citation type="journal article" date="2020" name="Antonie Van Leeuwenhoek">
        <title>Labilibaculum antarcticum sp. nov., a novel facultative anaerobic, psychrotorelant bacterium isolated from marine sediment of Antarctica.</title>
        <authorList>
            <person name="Watanabe M."/>
            <person name="Kojima H."/>
            <person name="Fukui M."/>
        </authorList>
    </citation>
    <scope>NUCLEOTIDE SEQUENCE [LARGE SCALE GENOMIC DNA]</scope>
    <source>
        <strain evidence="11">SPP2</strain>
    </source>
</reference>
<keyword evidence="11" id="KW-1185">Reference proteome</keyword>
<dbReference type="Pfam" id="PF00037">
    <property type="entry name" value="Fer4"/>
    <property type="match status" value="1"/>
</dbReference>
<dbReference type="GO" id="GO:0051539">
    <property type="term" value="F:4 iron, 4 sulfur cluster binding"/>
    <property type="evidence" value="ECO:0007669"/>
    <property type="project" value="UniProtKB-KW"/>
</dbReference>
<keyword evidence="7" id="KW-0411">Iron-sulfur</keyword>
<dbReference type="InterPro" id="IPR029039">
    <property type="entry name" value="Flavoprotein-like_sf"/>
</dbReference>
<dbReference type="GO" id="GO:0046872">
    <property type="term" value="F:metal ion binding"/>
    <property type="evidence" value="ECO:0007669"/>
    <property type="project" value="UniProtKB-KW"/>
</dbReference>
<dbReference type="OrthoDB" id="9813995at2"/>
<evidence type="ECO:0000259" key="9">
    <source>
        <dbReference type="PROSITE" id="PS51379"/>
    </source>
</evidence>
<evidence type="ECO:0000256" key="5">
    <source>
        <dbReference type="ARBA" id="ARBA00022982"/>
    </source>
</evidence>
<feature type="domain" description="4Fe-4S ferredoxin-type" evidence="9">
    <location>
        <begin position="185"/>
        <end position="214"/>
    </location>
</feature>
<evidence type="ECO:0000313" key="10">
    <source>
        <dbReference type="EMBL" id="BAX81155.1"/>
    </source>
</evidence>
<feature type="domain" description="4Fe-4S ferredoxin-type" evidence="9">
    <location>
        <begin position="215"/>
        <end position="242"/>
    </location>
</feature>
<dbReference type="PROSITE" id="PS00198">
    <property type="entry name" value="4FE4S_FER_1"/>
    <property type="match status" value="1"/>
</dbReference>
<evidence type="ECO:0000256" key="2">
    <source>
        <dbReference type="ARBA" id="ARBA00022485"/>
    </source>
</evidence>
<proteinExistence type="predicted"/>
<dbReference type="PROSITE" id="PS50902">
    <property type="entry name" value="FLAVODOXIN_LIKE"/>
    <property type="match status" value="1"/>
</dbReference>
<dbReference type="InterPro" id="IPR017896">
    <property type="entry name" value="4Fe4S_Fe-S-bd"/>
</dbReference>
<dbReference type="PANTHER" id="PTHR43687">
    <property type="entry name" value="ADENYLYLSULFATE REDUCTASE, BETA SUBUNIT"/>
    <property type="match status" value="1"/>
</dbReference>
<dbReference type="SUPFAM" id="SSF54862">
    <property type="entry name" value="4Fe-4S ferredoxins"/>
    <property type="match status" value="1"/>
</dbReference>
<dbReference type="Proteomes" id="UP000218267">
    <property type="component" value="Chromosome"/>
</dbReference>
<keyword evidence="3" id="KW-0479">Metal-binding</keyword>
<reference evidence="10 11" key="1">
    <citation type="journal article" date="2018" name="Mar. Genomics">
        <title>Complete genome sequence of Marinifilaceae bacterium strain SPP2, isolated from the Antarctic marine sediment.</title>
        <authorList>
            <person name="Watanabe M."/>
            <person name="Kojima H."/>
            <person name="Fukui M."/>
        </authorList>
    </citation>
    <scope>NUCLEOTIDE SEQUENCE [LARGE SCALE GENOMIC DNA]</scope>
    <source>
        <strain evidence="10 11">SPP2</strain>
    </source>
</reference>
<evidence type="ECO:0000313" key="11">
    <source>
        <dbReference type="Proteomes" id="UP000218267"/>
    </source>
</evidence>
<dbReference type="PANTHER" id="PTHR43687:SF6">
    <property type="entry name" value="L-ASPARTATE SEMIALDEHYDE SULFURTRANSFERASE IRON-SULFUR SUBUNIT"/>
    <property type="match status" value="1"/>
</dbReference>
<evidence type="ECO:0000259" key="8">
    <source>
        <dbReference type="PROSITE" id="PS50902"/>
    </source>
</evidence>
<organism evidence="10 11">
    <name type="scientific">Labilibaculum antarcticum</name>
    <dbReference type="NCBI Taxonomy" id="1717717"/>
    <lineage>
        <taxon>Bacteria</taxon>
        <taxon>Pseudomonadati</taxon>
        <taxon>Bacteroidota</taxon>
        <taxon>Bacteroidia</taxon>
        <taxon>Marinilabiliales</taxon>
        <taxon>Marinifilaceae</taxon>
        <taxon>Labilibaculum</taxon>
    </lineage>
</organism>
<feature type="domain" description="Flavodoxin-like" evidence="8">
    <location>
        <begin position="6"/>
        <end position="154"/>
    </location>
</feature>
<gene>
    <name evidence="10" type="ORF">ALGA_2850</name>
</gene>
<dbReference type="KEGG" id="mbas:ALGA_2850"/>
<evidence type="ECO:0000256" key="6">
    <source>
        <dbReference type="ARBA" id="ARBA00023004"/>
    </source>
</evidence>
<dbReference type="InterPro" id="IPR017900">
    <property type="entry name" value="4Fe4S_Fe_S_CS"/>
</dbReference>